<dbReference type="GO" id="GO:0008124">
    <property type="term" value="F:4-alpha-hydroxytetrahydrobiopterin dehydratase activity"/>
    <property type="evidence" value="ECO:0007669"/>
    <property type="project" value="UniProtKB-EC"/>
</dbReference>
<dbReference type="AlphaFoldDB" id="R4YNG7"/>
<dbReference type="Proteomes" id="UP000032749">
    <property type="component" value="Chromosome"/>
</dbReference>
<accession>R4YNG7</accession>
<keyword evidence="4 5" id="KW-0456">Lyase</keyword>
<dbReference type="PANTHER" id="PTHR42805">
    <property type="entry name" value="PTERIN-4-ALPHA-CARBINOLAMINE DEHYDRATASE-RELATED"/>
    <property type="match status" value="1"/>
</dbReference>
<dbReference type="GO" id="GO:0006729">
    <property type="term" value="P:tetrahydrobiopterin biosynthetic process"/>
    <property type="evidence" value="ECO:0007669"/>
    <property type="project" value="InterPro"/>
</dbReference>
<reference evidence="5 6" key="1">
    <citation type="journal article" date="2013" name="Nat. Commun.">
        <title>Genome sequence and functional genomic analysis of the oil-degrading bacterium Oleispira antarctica.</title>
        <authorList>
            <person name="Kube M."/>
            <person name="Chernikova T.N."/>
            <person name="Al-Ramahi Y."/>
            <person name="Beloqui A."/>
            <person name="Lopez-Cortez N."/>
            <person name="Guazzaroni M.E."/>
            <person name="Heipieper H.J."/>
            <person name="Klages S."/>
            <person name="Kotsyurbenko O.R."/>
            <person name="Langer I."/>
            <person name="Nechitaylo T.Y."/>
            <person name="Lunsdorf H."/>
            <person name="Fernandez M."/>
            <person name="Juarez S."/>
            <person name="Ciordia S."/>
            <person name="Singer A."/>
            <person name="Kagan O."/>
            <person name="Egorova O."/>
            <person name="Petit P.A."/>
            <person name="Stogios P."/>
            <person name="Kim Y."/>
            <person name="Tchigvintsev A."/>
            <person name="Flick R."/>
            <person name="Denaro R."/>
            <person name="Genovese M."/>
            <person name="Albar J.P."/>
            <person name="Reva O.N."/>
            <person name="Martinez-Gomariz M."/>
            <person name="Tran H."/>
            <person name="Ferrer M."/>
            <person name="Savchenko A."/>
            <person name="Yakunin A.F."/>
            <person name="Yakimov M.M."/>
            <person name="Golyshina O.V."/>
            <person name="Reinhardt R."/>
            <person name="Golyshin P.N."/>
        </authorList>
    </citation>
    <scope>NUCLEOTIDE SEQUENCE [LARGE SCALE GENOMIC DNA]</scope>
</reference>
<dbReference type="InterPro" id="IPR036428">
    <property type="entry name" value="PCD_sf"/>
</dbReference>
<comment type="catalytic activity">
    <reaction evidence="1">
        <text>(4aS,6R)-4a-hydroxy-L-erythro-5,6,7,8-tetrahydrobiopterin = (6R)-L-erythro-6,7-dihydrobiopterin + H2O</text>
        <dbReference type="Rhea" id="RHEA:11920"/>
        <dbReference type="ChEBI" id="CHEBI:15377"/>
        <dbReference type="ChEBI" id="CHEBI:15642"/>
        <dbReference type="ChEBI" id="CHEBI:43120"/>
        <dbReference type="EC" id="4.2.1.96"/>
    </reaction>
</comment>
<dbReference type="OrthoDB" id="5294615at2"/>
<dbReference type="SUPFAM" id="SSF55248">
    <property type="entry name" value="PCD-like"/>
    <property type="match status" value="1"/>
</dbReference>
<name>R4YNG7_OLEAN</name>
<dbReference type="EMBL" id="FO203512">
    <property type="protein sequence ID" value="CCK74678.1"/>
    <property type="molecule type" value="Genomic_DNA"/>
</dbReference>
<dbReference type="InterPro" id="IPR050376">
    <property type="entry name" value="Pterin-4-alpha-carb_dehyd"/>
</dbReference>
<evidence type="ECO:0000256" key="3">
    <source>
        <dbReference type="ARBA" id="ARBA00013252"/>
    </source>
</evidence>
<gene>
    <name evidence="5" type="primary">phhB</name>
    <name evidence="5" type="ORF">OLEAN_C05020</name>
</gene>
<dbReference type="CDD" id="cd00488">
    <property type="entry name" value="PCD_DCoH"/>
    <property type="match status" value="1"/>
</dbReference>
<evidence type="ECO:0000256" key="4">
    <source>
        <dbReference type="ARBA" id="ARBA00023239"/>
    </source>
</evidence>
<dbReference type="EC" id="4.2.1.96" evidence="3"/>
<dbReference type="PANTHER" id="PTHR42805:SF1">
    <property type="entry name" value="PTERIN-4-ALPHA-CARBINOLAMINE DEHYDRATASE-RELATED"/>
    <property type="match status" value="1"/>
</dbReference>
<protein>
    <recommendedName>
        <fullName evidence="3">4a-hydroxytetrahydrobiopterin dehydratase</fullName>
        <ecNumber evidence="3">4.2.1.96</ecNumber>
    </recommendedName>
</protein>
<dbReference type="HOGENOM" id="CLU_081974_4_3_6"/>
<dbReference type="InterPro" id="IPR001533">
    <property type="entry name" value="Pterin_deHydtase"/>
</dbReference>
<evidence type="ECO:0000313" key="6">
    <source>
        <dbReference type="Proteomes" id="UP000032749"/>
    </source>
</evidence>
<organism evidence="5 6">
    <name type="scientific">Oleispira antarctica RB-8</name>
    <dbReference type="NCBI Taxonomy" id="698738"/>
    <lineage>
        <taxon>Bacteria</taxon>
        <taxon>Pseudomonadati</taxon>
        <taxon>Pseudomonadota</taxon>
        <taxon>Gammaproteobacteria</taxon>
        <taxon>Oceanospirillales</taxon>
        <taxon>Oceanospirillaceae</taxon>
        <taxon>Oleispira</taxon>
    </lineage>
</organism>
<dbReference type="KEGG" id="oai:OLEAN_C05020"/>
<dbReference type="Pfam" id="PF01329">
    <property type="entry name" value="Pterin_4a"/>
    <property type="match status" value="1"/>
</dbReference>
<keyword evidence="6" id="KW-1185">Reference proteome</keyword>
<evidence type="ECO:0000256" key="2">
    <source>
        <dbReference type="ARBA" id="ARBA00006472"/>
    </source>
</evidence>
<dbReference type="STRING" id="698738.OLEAN_C05020"/>
<dbReference type="Gene3D" id="3.30.1360.20">
    <property type="entry name" value="Transcriptional coactivator/pterin dehydratase"/>
    <property type="match status" value="1"/>
</dbReference>
<evidence type="ECO:0000313" key="5">
    <source>
        <dbReference type="EMBL" id="CCK74678.1"/>
    </source>
</evidence>
<evidence type="ECO:0000256" key="1">
    <source>
        <dbReference type="ARBA" id="ARBA00001554"/>
    </source>
</evidence>
<proteinExistence type="inferred from homology"/>
<comment type="similarity">
    <text evidence="2">Belongs to the pterin-4-alpha-carbinolamine dehydratase family.</text>
</comment>
<sequence length="110" mass="12606">MRTINLYKELIMSCDAKKLDNLTSEDIPEGWKIKEVTGIGQLVKEFKFKNFVTAMHFSNEIAELAELHNHHPMIISEWGKVTLYWWTHTAKGVSALDIKLAQLSDELSTS</sequence>